<dbReference type="InterPro" id="IPR005119">
    <property type="entry name" value="LysR_subst-bd"/>
</dbReference>
<dbReference type="AlphaFoldDB" id="A0A7W4IMD5"/>
<dbReference type="Proteomes" id="UP000561077">
    <property type="component" value="Unassembled WGS sequence"/>
</dbReference>
<feature type="domain" description="LysR substrate-binding" evidence="1">
    <location>
        <begin position="2"/>
        <end position="62"/>
    </location>
</feature>
<reference evidence="4 5" key="1">
    <citation type="submission" date="2020-04" db="EMBL/GenBank/DDBJ databases">
        <title>Description of novel Gluconacetobacter.</title>
        <authorList>
            <person name="Sombolestani A."/>
        </authorList>
    </citation>
    <scope>NUCLEOTIDE SEQUENCE [LARGE SCALE GENOMIC DNA]</scope>
    <source>
        <strain evidence="3 4">LMG 1728</strain>
        <strain evidence="2 5">LMG 1731</strain>
    </source>
</reference>
<accession>A0A7W4IMD5</accession>
<comment type="caution">
    <text evidence="2">The sequence shown here is derived from an EMBL/GenBank/DDBJ whole genome shotgun (WGS) entry which is preliminary data.</text>
</comment>
<sequence length="75" mass="8545">MLRITAPATFGRHHVAPVPSDFLARFENIQATPVLSDRNLDLIEEGLDVAIRIGVPRLRPRSRARKHPPNCRRVR</sequence>
<dbReference type="Pfam" id="PF03466">
    <property type="entry name" value="LysR_substrate"/>
    <property type="match status" value="1"/>
</dbReference>
<evidence type="ECO:0000313" key="3">
    <source>
        <dbReference type="EMBL" id="MBB2194696.1"/>
    </source>
</evidence>
<dbReference type="EMBL" id="JABEQO010000017">
    <property type="protein sequence ID" value="MBB2165560.1"/>
    <property type="molecule type" value="Genomic_DNA"/>
</dbReference>
<dbReference type="SUPFAM" id="SSF53850">
    <property type="entry name" value="Periplasmic binding protein-like II"/>
    <property type="match status" value="1"/>
</dbReference>
<dbReference type="RefSeq" id="WP_182974652.1">
    <property type="nucleotide sequence ID" value="NZ_JABEQN010000017.1"/>
</dbReference>
<proteinExistence type="predicted"/>
<gene>
    <name evidence="3" type="ORF">HLH25_13840</name>
    <name evidence="2" type="ORF">HLH26_13655</name>
</gene>
<organism evidence="2 5">
    <name type="scientific">Gluconacetobacter dulcium</name>
    <dbReference type="NCBI Taxonomy" id="2729096"/>
    <lineage>
        <taxon>Bacteria</taxon>
        <taxon>Pseudomonadati</taxon>
        <taxon>Pseudomonadota</taxon>
        <taxon>Alphaproteobacteria</taxon>
        <taxon>Acetobacterales</taxon>
        <taxon>Acetobacteraceae</taxon>
        <taxon>Gluconacetobacter</taxon>
    </lineage>
</organism>
<evidence type="ECO:0000259" key="1">
    <source>
        <dbReference type="Pfam" id="PF03466"/>
    </source>
</evidence>
<evidence type="ECO:0000313" key="4">
    <source>
        <dbReference type="Proteomes" id="UP000540490"/>
    </source>
</evidence>
<protein>
    <recommendedName>
        <fullName evidence="1">LysR substrate-binding domain-containing protein</fullName>
    </recommendedName>
</protein>
<evidence type="ECO:0000313" key="5">
    <source>
        <dbReference type="Proteomes" id="UP000561077"/>
    </source>
</evidence>
<dbReference type="EMBL" id="JABEQN010000017">
    <property type="protein sequence ID" value="MBB2194696.1"/>
    <property type="molecule type" value="Genomic_DNA"/>
</dbReference>
<evidence type="ECO:0000313" key="2">
    <source>
        <dbReference type="EMBL" id="MBB2165560.1"/>
    </source>
</evidence>
<dbReference type="Gene3D" id="3.40.190.10">
    <property type="entry name" value="Periplasmic binding protein-like II"/>
    <property type="match status" value="1"/>
</dbReference>
<keyword evidence="4" id="KW-1185">Reference proteome</keyword>
<name>A0A7W4IMD5_9PROT</name>
<dbReference type="Proteomes" id="UP000540490">
    <property type="component" value="Unassembled WGS sequence"/>
</dbReference>